<accession>A0AAV5WT84</accession>
<reference evidence="3" key="1">
    <citation type="submission" date="2023-10" db="EMBL/GenBank/DDBJ databases">
        <title>Genome assembly of Pristionchus species.</title>
        <authorList>
            <person name="Yoshida K."/>
            <person name="Sommer R.J."/>
        </authorList>
    </citation>
    <scope>NUCLEOTIDE SEQUENCE</scope>
    <source>
        <strain evidence="3">RS5133</strain>
    </source>
</reference>
<dbReference type="AlphaFoldDB" id="A0AAV5WT84"/>
<keyword evidence="4" id="KW-1185">Reference proteome</keyword>
<sequence length="299" mass="34052">FPMTSPLPMFFFLFTLIGQVRSGQIPVLPIYSPCEFPSPIIPATHFDVHCSTHSSTKLKFICDLNHQLQYVPLNEVEHHYDRFRSVFEYGNRSNVGIVLVRHLEQPSTTGSVYEDSRYSCLFNEECARLDAEVIAGFANNVKMFLKVYTWKLYDRWFGSADGCKTPNILVLLSIDGLVNDARKIPYVRIHSGDNRLKFPLNNIEIETANALVQNLPIQQVLRDLVVDLGIALKELHDLNGEPRDHSVPRWARHLGLLCVALVLFALITEWYIVRRKLAVKKSASGIKIVSGKSKTHLMF</sequence>
<evidence type="ECO:0000256" key="2">
    <source>
        <dbReference type="SAM" id="SignalP"/>
    </source>
</evidence>
<keyword evidence="1" id="KW-0812">Transmembrane</keyword>
<feature type="signal peptide" evidence="2">
    <location>
        <begin position="1"/>
        <end position="22"/>
    </location>
</feature>
<comment type="caution">
    <text evidence="3">The sequence shown here is derived from an EMBL/GenBank/DDBJ whole genome shotgun (WGS) entry which is preliminary data.</text>
</comment>
<evidence type="ECO:0000256" key="1">
    <source>
        <dbReference type="SAM" id="Phobius"/>
    </source>
</evidence>
<keyword evidence="1" id="KW-0472">Membrane</keyword>
<evidence type="ECO:0000313" key="3">
    <source>
        <dbReference type="EMBL" id="GMT32904.1"/>
    </source>
</evidence>
<proteinExistence type="predicted"/>
<feature type="non-terminal residue" evidence="3">
    <location>
        <position position="1"/>
    </location>
</feature>
<keyword evidence="2" id="KW-0732">Signal</keyword>
<dbReference type="Proteomes" id="UP001432322">
    <property type="component" value="Unassembled WGS sequence"/>
</dbReference>
<keyword evidence="1" id="KW-1133">Transmembrane helix</keyword>
<feature type="chain" id="PRO_5043686224" evidence="2">
    <location>
        <begin position="23"/>
        <end position="299"/>
    </location>
</feature>
<organism evidence="3 4">
    <name type="scientific">Pristionchus fissidentatus</name>
    <dbReference type="NCBI Taxonomy" id="1538716"/>
    <lineage>
        <taxon>Eukaryota</taxon>
        <taxon>Metazoa</taxon>
        <taxon>Ecdysozoa</taxon>
        <taxon>Nematoda</taxon>
        <taxon>Chromadorea</taxon>
        <taxon>Rhabditida</taxon>
        <taxon>Rhabditina</taxon>
        <taxon>Diplogasteromorpha</taxon>
        <taxon>Diplogasteroidea</taxon>
        <taxon>Neodiplogasteridae</taxon>
        <taxon>Pristionchus</taxon>
    </lineage>
</organism>
<name>A0AAV5WT84_9BILA</name>
<feature type="transmembrane region" description="Helical" evidence="1">
    <location>
        <begin position="250"/>
        <end position="272"/>
    </location>
</feature>
<protein>
    <submittedName>
        <fullName evidence="3">Uncharacterized protein</fullName>
    </submittedName>
</protein>
<gene>
    <name evidence="3" type="ORF">PFISCL1PPCAC_24201</name>
</gene>
<dbReference type="EMBL" id="BTSY01000006">
    <property type="protein sequence ID" value="GMT32904.1"/>
    <property type="molecule type" value="Genomic_DNA"/>
</dbReference>
<evidence type="ECO:0000313" key="4">
    <source>
        <dbReference type="Proteomes" id="UP001432322"/>
    </source>
</evidence>